<organism evidence="1 2">
    <name type="scientific">Psophocarpus tetragonolobus</name>
    <name type="common">Winged bean</name>
    <name type="synonym">Dolichos tetragonolobus</name>
    <dbReference type="NCBI Taxonomy" id="3891"/>
    <lineage>
        <taxon>Eukaryota</taxon>
        <taxon>Viridiplantae</taxon>
        <taxon>Streptophyta</taxon>
        <taxon>Embryophyta</taxon>
        <taxon>Tracheophyta</taxon>
        <taxon>Spermatophyta</taxon>
        <taxon>Magnoliopsida</taxon>
        <taxon>eudicotyledons</taxon>
        <taxon>Gunneridae</taxon>
        <taxon>Pentapetalae</taxon>
        <taxon>rosids</taxon>
        <taxon>fabids</taxon>
        <taxon>Fabales</taxon>
        <taxon>Fabaceae</taxon>
        <taxon>Papilionoideae</taxon>
        <taxon>50 kb inversion clade</taxon>
        <taxon>NPAAA clade</taxon>
        <taxon>indigoferoid/millettioid clade</taxon>
        <taxon>Phaseoleae</taxon>
        <taxon>Psophocarpus</taxon>
    </lineage>
</organism>
<evidence type="ECO:0000313" key="1">
    <source>
        <dbReference type="EMBL" id="KAK7381347.1"/>
    </source>
</evidence>
<dbReference type="Proteomes" id="UP001386955">
    <property type="component" value="Unassembled WGS sequence"/>
</dbReference>
<keyword evidence="2" id="KW-1185">Reference proteome</keyword>
<proteinExistence type="predicted"/>
<dbReference type="EMBL" id="JAYMYS010000009">
    <property type="protein sequence ID" value="KAK7381347.1"/>
    <property type="molecule type" value="Genomic_DNA"/>
</dbReference>
<evidence type="ECO:0000313" key="2">
    <source>
        <dbReference type="Proteomes" id="UP001386955"/>
    </source>
</evidence>
<reference evidence="1 2" key="1">
    <citation type="submission" date="2024-01" db="EMBL/GenBank/DDBJ databases">
        <title>The genomes of 5 underutilized Papilionoideae crops provide insights into root nodulation and disease resistanc.</title>
        <authorList>
            <person name="Jiang F."/>
        </authorList>
    </citation>
    <scope>NUCLEOTIDE SEQUENCE [LARGE SCALE GENOMIC DNA]</scope>
    <source>
        <strain evidence="1">DUOXIRENSHENG_FW03</strain>
        <tissue evidence="1">Leaves</tissue>
    </source>
</reference>
<accession>A0AAN9RQZ8</accession>
<sequence length="76" mass="8973">MFTTMDRHGPSWIVVDRYGPSEMEIKHTTPPREIFDHTGPSMLISQLRDEMEQMRHCNEEKLEVLMRENKVSSIRG</sequence>
<name>A0AAN9RQZ8_PSOTE</name>
<gene>
    <name evidence="1" type="ORF">VNO78_33979</name>
</gene>
<comment type="caution">
    <text evidence="1">The sequence shown here is derived from an EMBL/GenBank/DDBJ whole genome shotgun (WGS) entry which is preliminary data.</text>
</comment>
<dbReference type="AlphaFoldDB" id="A0AAN9RQZ8"/>
<protein>
    <submittedName>
        <fullName evidence="1">Uncharacterized protein</fullName>
    </submittedName>
</protein>